<name>C5CE08_KOSOT</name>
<proteinExistence type="predicted"/>
<dbReference type="HOGENOM" id="CLU_1080883_0_0_0"/>
<dbReference type="InterPro" id="IPR000182">
    <property type="entry name" value="GNAT_dom"/>
</dbReference>
<dbReference type="Pfam" id="PF00583">
    <property type="entry name" value="Acetyltransf_1"/>
    <property type="match status" value="1"/>
</dbReference>
<sequence length="257" mass="29745">MKLIRKNMKIFEITESGKITARLINFRTEPELFTARLVMDEKIHKEVFSNYLDKLAELLKRTFPDKTIVLNIGRVDKEINGPHFEVIKRVQMELEIDKFGPYPENEKVEALTFEDIVENIDKIYDAFSPVDKKAFGIKMRDQLLRMFEDLMINEKFGHWLPELSIKIGTPLKGFVTCAKMDGPSTNGAFLIADLLVFEKFRRQGIATSLMREVLRRGKTKGFSRAILSVAVKNPAMHLYERLGFTITDWSCFMVVDN</sequence>
<dbReference type="eggNOG" id="COG0456">
    <property type="taxonomic scope" value="Bacteria"/>
</dbReference>
<gene>
    <name evidence="2" type="ordered locus">Kole_1417</name>
</gene>
<protein>
    <submittedName>
        <fullName evidence="2">GCN5-related N-acetyltransferase</fullName>
    </submittedName>
</protein>
<reference evidence="2 3" key="2">
    <citation type="journal article" date="2011" name="J. Bacteriol.">
        <title>Genome Sequence of Kosmotoga olearia Strain TBF 19.5.1, a Thermophilic Bacterium with a Wide Growth Temperature Range, Isolated from the Troll B Oil Platform in the North Sea.</title>
        <authorList>
            <person name="Swithers K.S."/>
            <person name="Dipippo J.L."/>
            <person name="Bruce D.C."/>
            <person name="Detter C."/>
            <person name="Tapia R."/>
            <person name="Han S."/>
            <person name="Goodwin L.A."/>
            <person name="Han J."/>
            <person name="Woyke T."/>
            <person name="Pitluck S."/>
            <person name="Pennacchio L."/>
            <person name="Nolan M."/>
            <person name="Mikhailova N."/>
            <person name="Land M.L."/>
            <person name="Nesbo C.L."/>
            <person name="Gogarten J.P."/>
            <person name="Noll K.M."/>
        </authorList>
    </citation>
    <scope>NUCLEOTIDE SEQUENCE [LARGE SCALE GENOMIC DNA]</scope>
    <source>
        <strain evidence="3">ATCC BAA-1733 / DSM 21960 / TBF 19.5.1</strain>
    </source>
</reference>
<evidence type="ECO:0000259" key="1">
    <source>
        <dbReference type="PROSITE" id="PS51186"/>
    </source>
</evidence>
<dbReference type="OrthoDB" id="9795206at2"/>
<evidence type="ECO:0000313" key="2">
    <source>
        <dbReference type="EMBL" id="ACR80110.1"/>
    </source>
</evidence>
<dbReference type="PROSITE" id="PS51186">
    <property type="entry name" value="GNAT"/>
    <property type="match status" value="1"/>
</dbReference>
<dbReference type="GO" id="GO:0016747">
    <property type="term" value="F:acyltransferase activity, transferring groups other than amino-acyl groups"/>
    <property type="evidence" value="ECO:0007669"/>
    <property type="project" value="InterPro"/>
</dbReference>
<organism evidence="2 3">
    <name type="scientific">Kosmotoga olearia (strain ATCC BAA-1733 / DSM 21960 / TBF 19.5.1)</name>
    <dbReference type="NCBI Taxonomy" id="521045"/>
    <lineage>
        <taxon>Bacteria</taxon>
        <taxon>Thermotogati</taxon>
        <taxon>Thermotogota</taxon>
        <taxon>Thermotogae</taxon>
        <taxon>Kosmotogales</taxon>
        <taxon>Kosmotogaceae</taxon>
        <taxon>Kosmotoga</taxon>
    </lineage>
</organism>
<feature type="domain" description="N-acetyltransferase" evidence="1">
    <location>
        <begin position="106"/>
        <end position="257"/>
    </location>
</feature>
<accession>C5CE08</accession>
<dbReference type="KEGG" id="kol:Kole_1417"/>
<keyword evidence="3" id="KW-1185">Reference proteome</keyword>
<dbReference type="EMBL" id="CP001634">
    <property type="protein sequence ID" value="ACR80110.1"/>
    <property type="molecule type" value="Genomic_DNA"/>
</dbReference>
<reference evidence="2 3" key="1">
    <citation type="submission" date="2009-06" db="EMBL/GenBank/DDBJ databases">
        <title>Complete sequence of Thermotogales bacterium TBF 19.5.1.</title>
        <authorList>
            <consortium name="US DOE Joint Genome Institute"/>
            <person name="Lucas S."/>
            <person name="Copeland A."/>
            <person name="Lapidus A."/>
            <person name="Glavina del Rio T."/>
            <person name="Tice H."/>
            <person name="Bruce D."/>
            <person name="Goodwin L."/>
            <person name="Pitluck S."/>
            <person name="Chertkov O."/>
            <person name="Brettin T."/>
            <person name="Detter J.C."/>
            <person name="Han C."/>
            <person name="Schmutz J."/>
            <person name="Larimer F."/>
            <person name="Land M."/>
            <person name="Hauser L."/>
            <person name="Kyrpides N."/>
            <person name="Ovchinnikova G."/>
            <person name="Noll K."/>
        </authorList>
    </citation>
    <scope>NUCLEOTIDE SEQUENCE [LARGE SCALE GENOMIC DNA]</scope>
    <source>
        <strain evidence="3">ATCC BAA-1733 / DSM 21960 / TBF 19.5.1</strain>
    </source>
</reference>
<dbReference type="AlphaFoldDB" id="C5CE08"/>
<evidence type="ECO:0000313" key="3">
    <source>
        <dbReference type="Proteomes" id="UP000002382"/>
    </source>
</evidence>
<dbReference type="RefSeq" id="WP_015868757.1">
    <property type="nucleotide sequence ID" value="NC_012785.1"/>
</dbReference>
<dbReference type="SUPFAM" id="SSF55729">
    <property type="entry name" value="Acyl-CoA N-acyltransferases (Nat)"/>
    <property type="match status" value="1"/>
</dbReference>
<dbReference type="CDD" id="cd04301">
    <property type="entry name" value="NAT_SF"/>
    <property type="match status" value="1"/>
</dbReference>
<dbReference type="Proteomes" id="UP000002382">
    <property type="component" value="Chromosome"/>
</dbReference>
<dbReference type="Gene3D" id="3.40.630.30">
    <property type="match status" value="1"/>
</dbReference>
<dbReference type="InterPro" id="IPR016181">
    <property type="entry name" value="Acyl_CoA_acyltransferase"/>
</dbReference>